<gene>
    <name evidence="4" type="ORF">NCTC11085_00688</name>
</gene>
<protein>
    <submittedName>
        <fullName evidence="4">CAAX amino protease</fullName>
    </submittedName>
</protein>
<feature type="domain" description="CAAX prenyl protease 2/Lysostaphin resistance protein A-like" evidence="3">
    <location>
        <begin position="113"/>
        <end position="213"/>
    </location>
</feature>
<keyword evidence="2" id="KW-0472">Membrane</keyword>
<dbReference type="GO" id="GO:0004175">
    <property type="term" value="F:endopeptidase activity"/>
    <property type="evidence" value="ECO:0007669"/>
    <property type="project" value="UniProtKB-ARBA"/>
</dbReference>
<sequence>MSRKKAIILYLLGTLGQIWLISIIVFVLRHLGMVVDYTTLMGIVVIGIGGVSSALWGTIIAVRYKKYSTKKILKDFFAIKQNRGSYLFVIVFLFLDFCYVAFDGELAFNTWYIPIILFLKAILFGGIEEVGWRYVFQPIMMERHSYISSTLFTFVPWGIWHFSYFYIEGTLPQVQAFGFLLGLLTNCFILSALFIKTNSLWICVMTHSVINVFSQLAVGGNQNIFYACKIIIIVMATVLSIREQNKKVTDVSVL</sequence>
<dbReference type="Pfam" id="PF02517">
    <property type="entry name" value="Rce1-like"/>
    <property type="match status" value="1"/>
</dbReference>
<dbReference type="AlphaFoldDB" id="A0A2X3UYV9"/>
<comment type="similarity">
    <text evidence="1">Belongs to the UPF0177 family.</text>
</comment>
<feature type="transmembrane region" description="Helical" evidence="2">
    <location>
        <begin position="108"/>
        <end position="125"/>
    </location>
</feature>
<organism evidence="4 5">
    <name type="scientific">Streptococcus sanguinis</name>
    <dbReference type="NCBI Taxonomy" id="1305"/>
    <lineage>
        <taxon>Bacteria</taxon>
        <taxon>Bacillati</taxon>
        <taxon>Bacillota</taxon>
        <taxon>Bacilli</taxon>
        <taxon>Lactobacillales</taxon>
        <taxon>Streptococcaceae</taxon>
        <taxon>Streptococcus</taxon>
    </lineage>
</organism>
<evidence type="ECO:0000313" key="5">
    <source>
        <dbReference type="Proteomes" id="UP000249623"/>
    </source>
</evidence>
<dbReference type="GO" id="GO:0080120">
    <property type="term" value="P:CAAX-box protein maturation"/>
    <property type="evidence" value="ECO:0007669"/>
    <property type="project" value="UniProtKB-ARBA"/>
</dbReference>
<reference evidence="4 5" key="1">
    <citation type="submission" date="2018-06" db="EMBL/GenBank/DDBJ databases">
        <authorList>
            <consortium name="Pathogen Informatics"/>
            <person name="Doyle S."/>
        </authorList>
    </citation>
    <scope>NUCLEOTIDE SEQUENCE [LARGE SCALE GENOMIC DNA]</scope>
    <source>
        <strain evidence="4 5">NCTC11085</strain>
    </source>
</reference>
<evidence type="ECO:0000313" key="4">
    <source>
        <dbReference type="EMBL" id="SQF34200.1"/>
    </source>
</evidence>
<dbReference type="EMBL" id="LS483346">
    <property type="protein sequence ID" value="SQF34200.1"/>
    <property type="molecule type" value="Genomic_DNA"/>
</dbReference>
<keyword evidence="4" id="KW-0645">Protease</keyword>
<feature type="transmembrane region" description="Helical" evidence="2">
    <location>
        <begin position="200"/>
        <end position="218"/>
    </location>
</feature>
<evidence type="ECO:0000259" key="3">
    <source>
        <dbReference type="Pfam" id="PF02517"/>
    </source>
</evidence>
<proteinExistence type="inferred from homology"/>
<evidence type="ECO:0000256" key="1">
    <source>
        <dbReference type="ARBA" id="ARBA00009067"/>
    </source>
</evidence>
<feature type="transmembrane region" description="Helical" evidence="2">
    <location>
        <begin position="173"/>
        <end position="193"/>
    </location>
</feature>
<feature type="transmembrane region" description="Helical" evidence="2">
    <location>
        <begin position="7"/>
        <end position="28"/>
    </location>
</feature>
<feature type="transmembrane region" description="Helical" evidence="2">
    <location>
        <begin position="40"/>
        <end position="64"/>
    </location>
</feature>
<keyword evidence="4" id="KW-0378">Hydrolase</keyword>
<keyword evidence="2" id="KW-1133">Transmembrane helix</keyword>
<dbReference type="RefSeq" id="WP_002921888.1">
    <property type="nucleotide sequence ID" value="NZ_CP071424.1"/>
</dbReference>
<name>A0A2X3UYV9_STRSA</name>
<dbReference type="Proteomes" id="UP000249623">
    <property type="component" value="Chromosome 1"/>
</dbReference>
<dbReference type="InterPro" id="IPR003675">
    <property type="entry name" value="Rce1/LyrA-like_dom"/>
</dbReference>
<keyword evidence="2" id="KW-0812">Transmembrane</keyword>
<dbReference type="GO" id="GO:0006508">
    <property type="term" value="P:proteolysis"/>
    <property type="evidence" value="ECO:0007669"/>
    <property type="project" value="UniProtKB-KW"/>
</dbReference>
<accession>A0A2X3UYV9</accession>
<evidence type="ECO:0000256" key="2">
    <source>
        <dbReference type="SAM" id="Phobius"/>
    </source>
</evidence>
<feature type="transmembrane region" description="Helical" evidence="2">
    <location>
        <begin position="85"/>
        <end position="102"/>
    </location>
</feature>
<feature type="transmembrane region" description="Helical" evidence="2">
    <location>
        <begin position="146"/>
        <end position="167"/>
    </location>
</feature>
<feature type="transmembrane region" description="Helical" evidence="2">
    <location>
        <begin position="224"/>
        <end position="241"/>
    </location>
</feature>